<proteinExistence type="predicted"/>
<sequence length="112" mass="11905">MSITGNLMPMGVRGSRPIAGHIRPAPPLTPSSVSGHHIQKIHHHHHNNDSVYTANMFNFDFSANSDGGTLASHDEVSIDTNKNNATMNKGNAAMVNEPSLDEEAVNSSSSSS</sequence>
<feature type="compositionally biased region" description="Basic residues" evidence="1">
    <location>
        <begin position="37"/>
        <end position="46"/>
    </location>
</feature>
<reference evidence="2" key="1">
    <citation type="journal article" date="2016" name="Gigascience">
        <title>De novo construction of an expanded transcriptome assembly for the western tarnished plant bug, Lygus hesperus.</title>
        <authorList>
            <person name="Tassone E.E."/>
            <person name="Geib S.M."/>
            <person name="Hall B."/>
            <person name="Fabrick J.A."/>
            <person name="Brent C.S."/>
            <person name="Hull J.J."/>
        </authorList>
    </citation>
    <scope>NUCLEOTIDE SEQUENCE</scope>
</reference>
<gene>
    <name evidence="2" type="ORF">g.95070</name>
</gene>
<name>A0A146LMK2_LYGHE</name>
<feature type="non-terminal residue" evidence="2">
    <location>
        <position position="112"/>
    </location>
</feature>
<accession>A0A146LMK2</accession>
<organism evidence="2">
    <name type="scientific">Lygus hesperus</name>
    <name type="common">Western plant bug</name>
    <dbReference type="NCBI Taxonomy" id="30085"/>
    <lineage>
        <taxon>Eukaryota</taxon>
        <taxon>Metazoa</taxon>
        <taxon>Ecdysozoa</taxon>
        <taxon>Arthropoda</taxon>
        <taxon>Hexapoda</taxon>
        <taxon>Insecta</taxon>
        <taxon>Pterygota</taxon>
        <taxon>Neoptera</taxon>
        <taxon>Paraneoptera</taxon>
        <taxon>Hemiptera</taxon>
        <taxon>Heteroptera</taxon>
        <taxon>Panheteroptera</taxon>
        <taxon>Cimicomorpha</taxon>
        <taxon>Miridae</taxon>
        <taxon>Mirini</taxon>
        <taxon>Lygus</taxon>
    </lineage>
</organism>
<evidence type="ECO:0000256" key="1">
    <source>
        <dbReference type="SAM" id="MobiDB-lite"/>
    </source>
</evidence>
<protein>
    <submittedName>
        <fullName evidence="2">Uncharacterized protein</fullName>
    </submittedName>
</protein>
<dbReference type="AlphaFoldDB" id="A0A146LMK2"/>
<feature type="region of interest" description="Disordered" evidence="1">
    <location>
        <begin position="27"/>
        <end position="47"/>
    </location>
</feature>
<evidence type="ECO:0000313" key="2">
    <source>
        <dbReference type="EMBL" id="JAQ08022.1"/>
    </source>
</evidence>
<dbReference type="EMBL" id="GDHC01010607">
    <property type="protein sequence ID" value="JAQ08022.1"/>
    <property type="molecule type" value="Transcribed_RNA"/>
</dbReference>
<feature type="region of interest" description="Disordered" evidence="1">
    <location>
        <begin position="81"/>
        <end position="112"/>
    </location>
</feature>